<protein>
    <submittedName>
        <fullName evidence="1">Uncharacterized protein</fullName>
    </submittedName>
</protein>
<dbReference type="Proteomes" id="UP000177528">
    <property type="component" value="Unassembled WGS sequence"/>
</dbReference>
<organism evidence="1 2">
    <name type="scientific">Candidatus Andersenbacteria bacterium RIFCSPHIGHO2_12_FULL_45_11</name>
    <dbReference type="NCBI Taxonomy" id="1797281"/>
    <lineage>
        <taxon>Bacteria</taxon>
        <taxon>Candidatus Anderseniibacteriota</taxon>
    </lineage>
</organism>
<evidence type="ECO:0000313" key="1">
    <source>
        <dbReference type="EMBL" id="OGY35244.1"/>
    </source>
</evidence>
<dbReference type="AlphaFoldDB" id="A0A1G1X5I1"/>
<gene>
    <name evidence="1" type="ORF">A3D99_01055</name>
</gene>
<name>A0A1G1X5I1_9BACT</name>
<sequence>MRTGEEYAKDSIQTYLKDKLGFLGSIVEGEDPPDYYVLMGSKKIALEITTAESIFNEESESVRKRTSTESVAMLSDELNKELKGIVPSEKSLLLILKPPINNFGRFKKQLKLILMKILQEHDFLNKKLNIDDEIVEVRWVSNDSGYHKGIIGVIGDKNPIVNIQEQTILILERIIKDKMRKLQRVNGEKWLGIINNYPLAEHHNFSQALHEVTISHDFSKIFLVGNNSIVMEVL</sequence>
<evidence type="ECO:0000313" key="2">
    <source>
        <dbReference type="Proteomes" id="UP000177528"/>
    </source>
</evidence>
<comment type="caution">
    <text evidence="1">The sequence shown here is derived from an EMBL/GenBank/DDBJ whole genome shotgun (WGS) entry which is preliminary data.</text>
</comment>
<reference evidence="1 2" key="1">
    <citation type="journal article" date="2016" name="Nat. Commun.">
        <title>Thousands of microbial genomes shed light on interconnected biogeochemical processes in an aquifer system.</title>
        <authorList>
            <person name="Anantharaman K."/>
            <person name="Brown C.T."/>
            <person name="Hug L.A."/>
            <person name="Sharon I."/>
            <person name="Castelle C.J."/>
            <person name="Probst A.J."/>
            <person name="Thomas B.C."/>
            <person name="Singh A."/>
            <person name="Wilkins M.J."/>
            <person name="Karaoz U."/>
            <person name="Brodie E.L."/>
            <person name="Williams K.H."/>
            <person name="Hubbard S.S."/>
            <person name="Banfield J.F."/>
        </authorList>
    </citation>
    <scope>NUCLEOTIDE SEQUENCE [LARGE SCALE GENOMIC DNA]</scope>
</reference>
<dbReference type="EMBL" id="MHHR01000002">
    <property type="protein sequence ID" value="OGY35244.1"/>
    <property type="molecule type" value="Genomic_DNA"/>
</dbReference>
<proteinExistence type="predicted"/>
<accession>A0A1G1X5I1</accession>